<keyword evidence="8 11" id="KW-1133">Transmembrane helix</keyword>
<evidence type="ECO:0000256" key="1">
    <source>
        <dbReference type="ARBA" id="ARBA00001947"/>
    </source>
</evidence>
<comment type="subcellular location">
    <subcellularLocation>
        <location evidence="2">Membrane</location>
        <topology evidence="2">Multi-pass membrane protein</topology>
    </subcellularLocation>
</comment>
<evidence type="ECO:0000256" key="11">
    <source>
        <dbReference type="SAM" id="Phobius"/>
    </source>
</evidence>
<comment type="cofactor">
    <cofactor evidence="1">
        <name>Zn(2+)</name>
        <dbReference type="ChEBI" id="CHEBI:29105"/>
    </cofactor>
</comment>
<evidence type="ECO:0000256" key="10">
    <source>
        <dbReference type="ARBA" id="ARBA00023136"/>
    </source>
</evidence>
<keyword evidence="5 11" id="KW-0812">Transmembrane</keyword>
<dbReference type="Gene3D" id="2.30.42.10">
    <property type="match status" value="1"/>
</dbReference>
<dbReference type="InterPro" id="IPR036034">
    <property type="entry name" value="PDZ_sf"/>
</dbReference>
<keyword evidence="9" id="KW-0482">Metalloprotease</keyword>
<dbReference type="SUPFAM" id="SSF50156">
    <property type="entry name" value="PDZ domain-like"/>
    <property type="match status" value="1"/>
</dbReference>
<evidence type="ECO:0000313" key="14">
    <source>
        <dbReference type="Proteomes" id="UP001157034"/>
    </source>
</evidence>
<comment type="similarity">
    <text evidence="3">Belongs to the peptidase M50B family.</text>
</comment>
<dbReference type="PANTHER" id="PTHR42837:SF2">
    <property type="entry name" value="MEMBRANE METALLOPROTEASE ARASP2, CHLOROPLASTIC-RELATED"/>
    <property type="match status" value="1"/>
</dbReference>
<comment type="caution">
    <text evidence="13">The sequence shown here is derived from an EMBL/GenBank/DDBJ whole genome shotgun (WGS) entry which is preliminary data.</text>
</comment>
<evidence type="ECO:0000259" key="12">
    <source>
        <dbReference type="Pfam" id="PF02163"/>
    </source>
</evidence>
<protein>
    <recommendedName>
        <fullName evidence="12">Peptidase M50 domain-containing protein</fullName>
    </recommendedName>
</protein>
<reference evidence="14" key="1">
    <citation type="journal article" date="2019" name="Int. J. Syst. Evol. Microbiol.">
        <title>The Global Catalogue of Microorganisms (GCM) 10K type strain sequencing project: providing services to taxonomists for standard genome sequencing and annotation.</title>
        <authorList>
            <consortium name="The Broad Institute Genomics Platform"/>
            <consortium name="The Broad Institute Genome Sequencing Center for Infectious Disease"/>
            <person name="Wu L."/>
            <person name="Ma J."/>
        </authorList>
    </citation>
    <scope>NUCLEOTIDE SEQUENCE [LARGE SCALE GENOMIC DNA]</scope>
    <source>
        <strain evidence="14">NBRC 108894</strain>
    </source>
</reference>
<dbReference type="Proteomes" id="UP001157034">
    <property type="component" value="Unassembled WGS sequence"/>
</dbReference>
<evidence type="ECO:0000256" key="8">
    <source>
        <dbReference type="ARBA" id="ARBA00022989"/>
    </source>
</evidence>
<dbReference type="InterPro" id="IPR004387">
    <property type="entry name" value="Pept_M50_Zn"/>
</dbReference>
<evidence type="ECO:0000256" key="6">
    <source>
        <dbReference type="ARBA" id="ARBA00022801"/>
    </source>
</evidence>
<dbReference type="CDD" id="cd05709">
    <property type="entry name" value="S2P-M50"/>
    <property type="match status" value="1"/>
</dbReference>
<sequence>MVEIDGTDVTSYTQMTALIRAHAGRQMSVVVDRDGSRETLQVTPEARRVQVSDRWGTPSTDWLGQPVLTRAGFLGIGNYTTIQRQDLGSAFAYLGSDIQGIVKIVVTLPARVTQTVQSTIEGKKRDSSGPISLVGIGEIAGQVAASDSPILNRTVAMVSVLAQLNVALFVFNMVPLLPLDGGHVVGAVWEAVRRRFAAWFKRPDPGPVDMAKLVPLTLLVTGVLALMSLALIVVDIVNPIIIS</sequence>
<evidence type="ECO:0000256" key="5">
    <source>
        <dbReference type="ARBA" id="ARBA00022692"/>
    </source>
</evidence>
<evidence type="ECO:0000313" key="13">
    <source>
        <dbReference type="EMBL" id="GMA93630.1"/>
    </source>
</evidence>
<keyword evidence="7" id="KW-0862">Zinc</keyword>
<dbReference type="PANTHER" id="PTHR42837">
    <property type="entry name" value="REGULATOR OF SIGMA-E PROTEASE RSEP"/>
    <property type="match status" value="1"/>
</dbReference>
<accession>A0ABQ6JZ89</accession>
<evidence type="ECO:0000256" key="3">
    <source>
        <dbReference type="ARBA" id="ARBA00007931"/>
    </source>
</evidence>
<dbReference type="EMBL" id="BSVB01000001">
    <property type="protein sequence ID" value="GMA93630.1"/>
    <property type="molecule type" value="Genomic_DNA"/>
</dbReference>
<evidence type="ECO:0000256" key="2">
    <source>
        <dbReference type="ARBA" id="ARBA00004141"/>
    </source>
</evidence>
<evidence type="ECO:0000256" key="7">
    <source>
        <dbReference type="ARBA" id="ARBA00022833"/>
    </source>
</evidence>
<evidence type="ECO:0000256" key="4">
    <source>
        <dbReference type="ARBA" id="ARBA00022670"/>
    </source>
</evidence>
<feature type="domain" description="Peptidase M50" evidence="12">
    <location>
        <begin position="99"/>
        <end position="196"/>
    </location>
</feature>
<dbReference type="InterPro" id="IPR008915">
    <property type="entry name" value="Peptidase_M50"/>
</dbReference>
<proteinExistence type="inferred from homology"/>
<feature type="transmembrane region" description="Helical" evidence="11">
    <location>
        <begin position="213"/>
        <end position="237"/>
    </location>
</feature>
<keyword evidence="10 11" id="KW-0472">Membrane</keyword>
<keyword evidence="14" id="KW-1185">Reference proteome</keyword>
<organism evidence="13 14">
    <name type="scientific">Pseudolysinimonas kribbensis</name>
    <dbReference type="NCBI Taxonomy" id="433641"/>
    <lineage>
        <taxon>Bacteria</taxon>
        <taxon>Bacillati</taxon>
        <taxon>Actinomycetota</taxon>
        <taxon>Actinomycetes</taxon>
        <taxon>Micrococcales</taxon>
        <taxon>Microbacteriaceae</taxon>
        <taxon>Pseudolysinimonas</taxon>
    </lineage>
</organism>
<name>A0ABQ6JZ89_9MICO</name>
<keyword evidence="4" id="KW-0645">Protease</keyword>
<feature type="transmembrane region" description="Helical" evidence="11">
    <location>
        <begin position="155"/>
        <end position="174"/>
    </location>
</feature>
<keyword evidence="6" id="KW-0378">Hydrolase</keyword>
<dbReference type="Pfam" id="PF02163">
    <property type="entry name" value="Peptidase_M50"/>
    <property type="match status" value="1"/>
</dbReference>
<gene>
    <name evidence="13" type="ORF">GCM10025881_04540</name>
</gene>
<evidence type="ECO:0000256" key="9">
    <source>
        <dbReference type="ARBA" id="ARBA00023049"/>
    </source>
</evidence>